<organism evidence="2 3">
    <name type="scientific">Streptomyces polyasparticus</name>
    <dbReference type="NCBI Taxonomy" id="2767826"/>
    <lineage>
        <taxon>Bacteria</taxon>
        <taxon>Bacillati</taxon>
        <taxon>Actinomycetota</taxon>
        <taxon>Actinomycetes</taxon>
        <taxon>Kitasatosporales</taxon>
        <taxon>Streptomycetaceae</taxon>
        <taxon>Streptomyces</taxon>
    </lineage>
</organism>
<protein>
    <submittedName>
        <fullName evidence="2">Pilus assembly protein</fullName>
    </submittedName>
</protein>
<gene>
    <name evidence="2" type="ORF">H9Y04_36335</name>
</gene>
<proteinExistence type="predicted"/>
<name>A0ABR7SU01_9ACTN</name>
<reference evidence="2 3" key="1">
    <citation type="submission" date="2020-08" db="EMBL/GenBank/DDBJ databases">
        <title>Genemic of Streptomyces polyaspartic.</title>
        <authorList>
            <person name="Liu W."/>
        </authorList>
    </citation>
    <scope>NUCLEOTIDE SEQUENCE [LARGE SCALE GENOMIC DNA]</scope>
    <source>
        <strain evidence="2 3">TRM66268-LWL</strain>
    </source>
</reference>
<keyword evidence="1" id="KW-0732">Signal</keyword>
<sequence>MPLLAFLLLLIVQFALAAHAQHIAQTAASRALAAARAQDATAGQGSAEAADTLKLLGGKVLLAPTVHVRRGAQSVAVDVRGDVVAIVPGLDLRVSGHAAGPVEKWTTDAGG</sequence>
<feature type="signal peptide" evidence="1">
    <location>
        <begin position="1"/>
        <end position="17"/>
    </location>
</feature>
<evidence type="ECO:0000313" key="3">
    <source>
        <dbReference type="Proteomes" id="UP000642284"/>
    </source>
</evidence>
<evidence type="ECO:0000313" key="2">
    <source>
        <dbReference type="EMBL" id="MBC9718016.1"/>
    </source>
</evidence>
<evidence type="ECO:0000256" key="1">
    <source>
        <dbReference type="SAM" id="SignalP"/>
    </source>
</evidence>
<feature type="chain" id="PRO_5047405873" evidence="1">
    <location>
        <begin position="18"/>
        <end position="111"/>
    </location>
</feature>
<comment type="caution">
    <text evidence="2">The sequence shown here is derived from an EMBL/GenBank/DDBJ whole genome shotgun (WGS) entry which is preliminary data.</text>
</comment>
<dbReference type="EMBL" id="JACTVJ010000023">
    <property type="protein sequence ID" value="MBC9718016.1"/>
    <property type="molecule type" value="Genomic_DNA"/>
</dbReference>
<dbReference type="Proteomes" id="UP000642284">
    <property type="component" value="Unassembled WGS sequence"/>
</dbReference>
<keyword evidence="3" id="KW-1185">Reference proteome</keyword>
<accession>A0ABR7SU01</accession>